<evidence type="ECO:0000256" key="1">
    <source>
        <dbReference type="SAM" id="Coils"/>
    </source>
</evidence>
<keyword evidence="2" id="KW-0732">Signal</keyword>
<evidence type="ECO:0000313" key="3">
    <source>
        <dbReference type="EMBL" id="KAG5681073.1"/>
    </source>
</evidence>
<reference evidence="3" key="1">
    <citation type="submission" date="2021-03" db="EMBL/GenBank/DDBJ databases">
        <title>Chromosome level genome of the anhydrobiotic midge Polypedilum vanderplanki.</title>
        <authorList>
            <person name="Yoshida Y."/>
            <person name="Kikawada T."/>
            <person name="Gusev O."/>
        </authorList>
    </citation>
    <scope>NUCLEOTIDE SEQUENCE</scope>
    <source>
        <strain evidence="3">NIAS01</strain>
        <tissue evidence="3">Whole body or cell culture</tissue>
    </source>
</reference>
<gene>
    <name evidence="3" type="ORF">PVAND_010539</name>
</gene>
<dbReference type="OrthoDB" id="7753427at2759"/>
<protein>
    <submittedName>
        <fullName evidence="3">Uncharacterized protein</fullName>
    </submittedName>
</protein>
<keyword evidence="1" id="KW-0175">Coiled coil</keyword>
<name>A0A9J6CFV9_POLVA</name>
<feature type="signal peptide" evidence="2">
    <location>
        <begin position="1"/>
        <end position="18"/>
    </location>
</feature>
<keyword evidence="4" id="KW-1185">Reference proteome</keyword>
<evidence type="ECO:0000256" key="2">
    <source>
        <dbReference type="SAM" id="SignalP"/>
    </source>
</evidence>
<evidence type="ECO:0000313" key="4">
    <source>
        <dbReference type="Proteomes" id="UP001107558"/>
    </source>
</evidence>
<accession>A0A9J6CFV9</accession>
<comment type="caution">
    <text evidence="3">The sequence shown here is derived from an EMBL/GenBank/DDBJ whole genome shotgun (WGS) entry which is preliminary data.</text>
</comment>
<feature type="chain" id="PRO_5039952376" evidence="2">
    <location>
        <begin position="19"/>
        <end position="124"/>
    </location>
</feature>
<sequence length="124" mass="14246">MKFIIIFFIACSIQLIASQDTTRECINNVIVELEIENADEWIRELNETVTSLQDARRRCDEMTNERLRDACILAWQAQVALELARLRTSLQEIAGDEKANEFLRLASACFGVQPEEVPVFEKPE</sequence>
<feature type="coiled-coil region" evidence="1">
    <location>
        <begin position="38"/>
        <end position="65"/>
    </location>
</feature>
<dbReference type="AlphaFoldDB" id="A0A9J6CFV9"/>
<proteinExistence type="predicted"/>
<dbReference type="Proteomes" id="UP001107558">
    <property type="component" value="Chromosome 1"/>
</dbReference>
<organism evidence="3 4">
    <name type="scientific">Polypedilum vanderplanki</name>
    <name type="common">Sleeping chironomid midge</name>
    <dbReference type="NCBI Taxonomy" id="319348"/>
    <lineage>
        <taxon>Eukaryota</taxon>
        <taxon>Metazoa</taxon>
        <taxon>Ecdysozoa</taxon>
        <taxon>Arthropoda</taxon>
        <taxon>Hexapoda</taxon>
        <taxon>Insecta</taxon>
        <taxon>Pterygota</taxon>
        <taxon>Neoptera</taxon>
        <taxon>Endopterygota</taxon>
        <taxon>Diptera</taxon>
        <taxon>Nematocera</taxon>
        <taxon>Chironomoidea</taxon>
        <taxon>Chironomidae</taxon>
        <taxon>Chironominae</taxon>
        <taxon>Polypedilum</taxon>
        <taxon>Polypedilum</taxon>
    </lineage>
</organism>
<dbReference type="EMBL" id="JADBJN010000001">
    <property type="protein sequence ID" value="KAG5681073.1"/>
    <property type="molecule type" value="Genomic_DNA"/>
</dbReference>